<evidence type="ECO:0000313" key="3">
    <source>
        <dbReference type="Proteomes" id="UP000247233"/>
    </source>
</evidence>
<protein>
    <submittedName>
        <fullName evidence="2">CRAL/TRIO domain protein</fullName>
    </submittedName>
</protein>
<evidence type="ECO:0000259" key="1">
    <source>
        <dbReference type="PROSITE" id="PS50191"/>
    </source>
</evidence>
<dbReference type="OrthoDB" id="30289at2759"/>
<gene>
    <name evidence="2" type="ORF">BO70DRAFT_136906</name>
</gene>
<dbReference type="SUPFAM" id="SSF52087">
    <property type="entry name" value="CRAL/TRIO domain"/>
    <property type="match status" value="1"/>
</dbReference>
<reference evidence="2 3" key="1">
    <citation type="submission" date="2016-12" db="EMBL/GenBank/DDBJ databases">
        <title>The genomes of Aspergillus section Nigri reveals drivers in fungal speciation.</title>
        <authorList>
            <consortium name="DOE Joint Genome Institute"/>
            <person name="Vesth T.C."/>
            <person name="Nybo J."/>
            <person name="Theobald S."/>
            <person name="Brandl J."/>
            <person name="Frisvad J.C."/>
            <person name="Nielsen K.F."/>
            <person name="Lyhne E.K."/>
            <person name="Kogle M.E."/>
            <person name="Kuo A."/>
            <person name="Riley R."/>
            <person name="Clum A."/>
            <person name="Nolan M."/>
            <person name="Lipzen A."/>
            <person name="Salamov A."/>
            <person name="Henrissat B."/>
            <person name="Wiebenga A."/>
            <person name="De Vries R.P."/>
            <person name="Grigoriev I.V."/>
            <person name="Mortensen U.H."/>
            <person name="Andersen M.R."/>
            <person name="Baker S.E."/>
        </authorList>
    </citation>
    <scope>NUCLEOTIDE SEQUENCE [LARGE SCALE GENOMIC DNA]</scope>
    <source>
        <strain evidence="2 3">CBS 117.55</strain>
    </source>
</reference>
<keyword evidence="3" id="KW-1185">Reference proteome</keyword>
<dbReference type="InterPro" id="IPR001251">
    <property type="entry name" value="CRAL-TRIO_dom"/>
</dbReference>
<dbReference type="STRING" id="1448321.A0A317WY96"/>
<dbReference type="Pfam" id="PF00650">
    <property type="entry name" value="CRAL_TRIO"/>
    <property type="match status" value="1"/>
</dbReference>
<dbReference type="InterPro" id="IPR051026">
    <property type="entry name" value="PI/PC_transfer"/>
</dbReference>
<name>A0A317WY96_9EURO</name>
<dbReference type="AlphaFoldDB" id="A0A317WY96"/>
<organism evidence="2 3">
    <name type="scientific">Aspergillus heteromorphus CBS 117.55</name>
    <dbReference type="NCBI Taxonomy" id="1448321"/>
    <lineage>
        <taxon>Eukaryota</taxon>
        <taxon>Fungi</taxon>
        <taxon>Dikarya</taxon>
        <taxon>Ascomycota</taxon>
        <taxon>Pezizomycotina</taxon>
        <taxon>Eurotiomycetes</taxon>
        <taxon>Eurotiomycetidae</taxon>
        <taxon>Eurotiales</taxon>
        <taxon>Aspergillaceae</taxon>
        <taxon>Aspergillus</taxon>
        <taxon>Aspergillus subgen. Circumdati</taxon>
    </lineage>
</organism>
<dbReference type="EMBL" id="MSFL01000003">
    <property type="protein sequence ID" value="PWY90237.1"/>
    <property type="molecule type" value="Genomic_DNA"/>
</dbReference>
<dbReference type="PANTHER" id="PTHR45657">
    <property type="entry name" value="CRAL-TRIO DOMAIN-CONTAINING PROTEIN YKL091C-RELATED"/>
    <property type="match status" value="1"/>
</dbReference>
<feature type="domain" description="CRAL-TRIO" evidence="1">
    <location>
        <begin position="87"/>
        <end position="279"/>
    </location>
</feature>
<dbReference type="InterPro" id="IPR036273">
    <property type="entry name" value="CRAL/TRIO_N_dom_sf"/>
</dbReference>
<dbReference type="Gene3D" id="3.40.525.10">
    <property type="entry name" value="CRAL-TRIO lipid binding domain"/>
    <property type="match status" value="1"/>
</dbReference>
<proteinExistence type="predicted"/>
<accession>A0A317WY96</accession>
<dbReference type="Pfam" id="PF03765">
    <property type="entry name" value="CRAL_TRIO_N"/>
    <property type="match status" value="1"/>
</dbReference>
<dbReference type="InterPro" id="IPR036865">
    <property type="entry name" value="CRAL-TRIO_dom_sf"/>
</dbReference>
<dbReference type="Proteomes" id="UP000247233">
    <property type="component" value="Unassembled WGS sequence"/>
</dbReference>
<sequence length="346" mass="38619">MGDTTIDPAAALAAFRASCAQQGLLTPRDSLADGDVSDGLDDDATLLRFLEARKMDATAALQQFQEATQYRTDKRVLRVYDLISVEDHDETRKLYPHWTGRRDRRGMPLLMLDVVHLNAAAMAGWRKTRDTSQASQTPSIVPDMAQRAFVHFDGLTRCVLPLCAAVRDRSDGPVPITRSVYVVDASTVSIRQAWDLRDFAQEISGMLATCYPETIDRILVCNIPFFFARIWSFMKRFMDPITAAKLVMLPSADVYPTLVGLIDHEDIPRQFGGAFNYTHAMLPDLDPGLRQRLSWTDPTREELPPGPIKWMVNSQGERRLVATGTTDGLQRAEEIAVLHPVESASA</sequence>
<evidence type="ECO:0000313" key="2">
    <source>
        <dbReference type="EMBL" id="PWY90237.1"/>
    </source>
</evidence>
<dbReference type="VEuPathDB" id="FungiDB:BO70DRAFT_136906"/>
<dbReference type="InterPro" id="IPR011074">
    <property type="entry name" value="CRAL/TRIO_N_dom"/>
</dbReference>
<dbReference type="SMART" id="SM00516">
    <property type="entry name" value="SEC14"/>
    <property type="match status" value="1"/>
</dbReference>
<dbReference type="PROSITE" id="PS50191">
    <property type="entry name" value="CRAL_TRIO"/>
    <property type="match status" value="1"/>
</dbReference>
<dbReference type="CDD" id="cd00170">
    <property type="entry name" value="SEC14"/>
    <property type="match status" value="1"/>
</dbReference>
<dbReference type="SUPFAM" id="SSF46938">
    <property type="entry name" value="CRAL/TRIO N-terminal domain"/>
    <property type="match status" value="1"/>
</dbReference>
<dbReference type="RefSeq" id="XP_025403068.1">
    <property type="nucleotide sequence ID" value="XM_025538099.1"/>
</dbReference>
<dbReference type="GeneID" id="37060336"/>
<dbReference type="PANTHER" id="PTHR45657:SF20">
    <property type="entry name" value="CRAL_TRIO DOMAIN PROTEIN (AFU_ORTHOLOGUE AFUA_5G00680)"/>
    <property type="match status" value="1"/>
</dbReference>
<dbReference type="Gene3D" id="1.10.8.20">
    <property type="entry name" value="N-terminal domain of phosphatidylinositol transfer protein sec14p"/>
    <property type="match status" value="1"/>
</dbReference>
<comment type="caution">
    <text evidence="2">The sequence shown here is derived from an EMBL/GenBank/DDBJ whole genome shotgun (WGS) entry which is preliminary data.</text>
</comment>
<dbReference type="SMART" id="SM01100">
    <property type="entry name" value="CRAL_TRIO_N"/>
    <property type="match status" value="1"/>
</dbReference>